<evidence type="ECO:0000259" key="2">
    <source>
        <dbReference type="Pfam" id="PF07607"/>
    </source>
</evidence>
<evidence type="ECO:0000256" key="1">
    <source>
        <dbReference type="SAM" id="MobiDB-lite"/>
    </source>
</evidence>
<name>A0A5B9VZZ4_9BACT</name>
<evidence type="ECO:0000313" key="4">
    <source>
        <dbReference type="Proteomes" id="UP000324233"/>
    </source>
</evidence>
<dbReference type="KEGG" id="agv:OJF2_20690"/>
<dbReference type="OrthoDB" id="291356at2"/>
<organism evidence="3 4">
    <name type="scientific">Aquisphaera giovannonii</name>
    <dbReference type="NCBI Taxonomy" id="406548"/>
    <lineage>
        <taxon>Bacteria</taxon>
        <taxon>Pseudomonadati</taxon>
        <taxon>Planctomycetota</taxon>
        <taxon>Planctomycetia</taxon>
        <taxon>Isosphaerales</taxon>
        <taxon>Isosphaeraceae</taxon>
        <taxon>Aquisphaera</taxon>
    </lineage>
</organism>
<keyword evidence="4" id="KW-1185">Reference proteome</keyword>
<proteinExistence type="predicted"/>
<dbReference type="Pfam" id="PF07607">
    <property type="entry name" value="DUF1570"/>
    <property type="match status" value="1"/>
</dbReference>
<evidence type="ECO:0000313" key="3">
    <source>
        <dbReference type="EMBL" id="QEH33567.1"/>
    </source>
</evidence>
<feature type="region of interest" description="Disordered" evidence="1">
    <location>
        <begin position="35"/>
        <end position="58"/>
    </location>
</feature>
<dbReference type="EMBL" id="CP042997">
    <property type="protein sequence ID" value="QEH33567.1"/>
    <property type="molecule type" value="Genomic_DNA"/>
</dbReference>
<gene>
    <name evidence="3" type="ORF">OJF2_20690</name>
</gene>
<protein>
    <recommendedName>
        <fullName evidence="2">DUF1570 domain-containing protein</fullName>
    </recommendedName>
</protein>
<accession>A0A5B9VZZ4</accession>
<dbReference type="Proteomes" id="UP000324233">
    <property type="component" value="Chromosome"/>
</dbReference>
<reference evidence="3 4" key="1">
    <citation type="submission" date="2019-08" db="EMBL/GenBank/DDBJ databases">
        <title>Deep-cultivation of Planctomycetes and their phenomic and genomic characterization uncovers novel biology.</title>
        <authorList>
            <person name="Wiegand S."/>
            <person name="Jogler M."/>
            <person name="Boedeker C."/>
            <person name="Pinto D."/>
            <person name="Vollmers J."/>
            <person name="Rivas-Marin E."/>
            <person name="Kohn T."/>
            <person name="Peeters S.H."/>
            <person name="Heuer A."/>
            <person name="Rast P."/>
            <person name="Oberbeckmann S."/>
            <person name="Bunk B."/>
            <person name="Jeske O."/>
            <person name="Meyerdierks A."/>
            <person name="Storesund J.E."/>
            <person name="Kallscheuer N."/>
            <person name="Luecker S."/>
            <person name="Lage O.M."/>
            <person name="Pohl T."/>
            <person name="Merkel B.J."/>
            <person name="Hornburger P."/>
            <person name="Mueller R.-W."/>
            <person name="Bruemmer F."/>
            <person name="Labrenz M."/>
            <person name="Spormann A.M."/>
            <person name="Op den Camp H."/>
            <person name="Overmann J."/>
            <person name="Amann R."/>
            <person name="Jetten M.S.M."/>
            <person name="Mascher T."/>
            <person name="Medema M.H."/>
            <person name="Devos D.P."/>
            <person name="Kaster A.-K."/>
            <person name="Ovreas L."/>
            <person name="Rohde M."/>
            <person name="Galperin M.Y."/>
            <person name="Jogler C."/>
        </authorList>
    </citation>
    <scope>NUCLEOTIDE SEQUENCE [LARGE SCALE GENOMIC DNA]</scope>
    <source>
        <strain evidence="3 4">OJF2</strain>
    </source>
</reference>
<feature type="domain" description="DUF1570" evidence="2">
    <location>
        <begin position="187"/>
        <end position="291"/>
    </location>
</feature>
<dbReference type="AlphaFoldDB" id="A0A5B9VZZ4"/>
<dbReference type="InterPro" id="IPR011464">
    <property type="entry name" value="DUF1570"/>
</dbReference>
<sequence>MSHGIGPSRGMTALPSRRDLLRLATIALMGVPRGRAWAQAPRPPQDNEEPAGGGDLDVPAVRDRLEKLGLGPISTARSAHYAAIGDAAPGFMKVILQDCEQFAQDYVIHFRSRGFDIKLPAKPLVVVLYKDDRSFGKFFHIPSLLDAAAMGHPVQPAGVYDPSSNLLHIFDWRSVPMMARSGHRNTETLSHEGTHQLTFNTGLLKRGGHAPVAIVEGLGAYGEARRTDGPSDLGRLNLKRLDDLAKIQRRVPWIPVRTLLTDDSVLRVGRSDRVLLGYAQSWLLIHYLLKDPGTLPGFRDYLRVVASRGDAGHTLDDLRTHLGDLDALDRELRKYQVQLQMSIR</sequence>